<dbReference type="SMART" id="SM00499">
    <property type="entry name" value="AAI"/>
    <property type="match status" value="1"/>
</dbReference>
<proteinExistence type="predicted"/>
<evidence type="ECO:0000313" key="4">
    <source>
        <dbReference type="Proteomes" id="UP001370490"/>
    </source>
</evidence>
<organism evidence="3 4">
    <name type="scientific">Dillenia turbinata</name>
    <dbReference type="NCBI Taxonomy" id="194707"/>
    <lineage>
        <taxon>Eukaryota</taxon>
        <taxon>Viridiplantae</taxon>
        <taxon>Streptophyta</taxon>
        <taxon>Embryophyta</taxon>
        <taxon>Tracheophyta</taxon>
        <taxon>Spermatophyta</taxon>
        <taxon>Magnoliopsida</taxon>
        <taxon>eudicotyledons</taxon>
        <taxon>Gunneridae</taxon>
        <taxon>Pentapetalae</taxon>
        <taxon>Dilleniales</taxon>
        <taxon>Dilleniaceae</taxon>
        <taxon>Dillenia</taxon>
    </lineage>
</organism>
<dbReference type="AlphaFoldDB" id="A0AAN8VLN3"/>
<dbReference type="InterPro" id="IPR051636">
    <property type="entry name" value="Plant_LTP/defense-related"/>
</dbReference>
<dbReference type="Pfam" id="PF14547">
    <property type="entry name" value="Hydrophob_seed"/>
    <property type="match status" value="1"/>
</dbReference>
<dbReference type="InterPro" id="IPR016140">
    <property type="entry name" value="Bifunc_inhib/LTP/seed_store"/>
</dbReference>
<name>A0AAN8VLN3_9MAGN</name>
<keyword evidence="1" id="KW-0732">Signal</keyword>
<evidence type="ECO:0000256" key="1">
    <source>
        <dbReference type="SAM" id="SignalP"/>
    </source>
</evidence>
<dbReference type="Proteomes" id="UP001370490">
    <property type="component" value="Unassembled WGS sequence"/>
</dbReference>
<feature type="signal peptide" evidence="1">
    <location>
        <begin position="1"/>
        <end position="25"/>
    </location>
</feature>
<dbReference type="Gene3D" id="1.10.110.10">
    <property type="entry name" value="Plant lipid-transfer and hydrophobic proteins"/>
    <property type="match status" value="1"/>
</dbReference>
<accession>A0AAN8VLN3</accession>
<dbReference type="EMBL" id="JBAMMX010000007">
    <property type="protein sequence ID" value="KAK6936320.1"/>
    <property type="molecule type" value="Genomic_DNA"/>
</dbReference>
<protein>
    <submittedName>
        <fullName evidence="3">Hydrophobic seed protein domain</fullName>
    </submittedName>
</protein>
<dbReference type="InterPro" id="IPR036312">
    <property type="entry name" value="Bifun_inhib/LTP/seed_sf"/>
</dbReference>
<evidence type="ECO:0000259" key="2">
    <source>
        <dbReference type="SMART" id="SM00499"/>
    </source>
</evidence>
<dbReference type="SUPFAM" id="SSF47699">
    <property type="entry name" value="Bifunctional inhibitor/lipid-transfer protein/seed storage 2S albumin"/>
    <property type="match status" value="1"/>
</dbReference>
<dbReference type="InterPro" id="IPR027923">
    <property type="entry name" value="Hydrophob_seed_dom"/>
</dbReference>
<dbReference type="PROSITE" id="PS51257">
    <property type="entry name" value="PROKAR_LIPOPROTEIN"/>
    <property type="match status" value="1"/>
</dbReference>
<keyword evidence="4" id="KW-1185">Reference proteome</keyword>
<dbReference type="CDD" id="cd01958">
    <property type="entry name" value="HPS_like"/>
    <property type="match status" value="1"/>
</dbReference>
<gene>
    <name evidence="3" type="ORF">RJ641_033350</name>
</gene>
<reference evidence="3 4" key="1">
    <citation type="submission" date="2023-12" db="EMBL/GenBank/DDBJ databases">
        <title>A high-quality genome assembly for Dillenia turbinata (Dilleniales).</title>
        <authorList>
            <person name="Chanderbali A."/>
        </authorList>
    </citation>
    <scope>NUCLEOTIDE SEQUENCE [LARGE SCALE GENOMIC DNA]</scope>
    <source>
        <strain evidence="3">LSX21</strain>
        <tissue evidence="3">Leaf</tissue>
    </source>
</reference>
<dbReference type="PANTHER" id="PTHR31731">
    <property type="match status" value="1"/>
</dbReference>
<feature type="chain" id="PRO_5042953753" evidence="1">
    <location>
        <begin position="26"/>
        <end position="251"/>
    </location>
</feature>
<evidence type="ECO:0000313" key="3">
    <source>
        <dbReference type="EMBL" id="KAK6936320.1"/>
    </source>
</evidence>
<sequence length="251" mass="26027">MESKASISLAFFLILNLLFFTMISACGTCYNPPNPKPRPTPSPTPVTPSPALACPRDALKLGVCANLLGGLIGVVVGSPPVTPCCSLLAGLVDLEAAICLCTAIKANVLGIILDIPLSLSLLLNVCSRTVPSVRFSVIMATPETSMATALFLILNLLFFSTVSSTDAKVCAKNTSCPDPAPAVPPVHPLPNSNPLTCATDVLKLAVCGTLLNDLKNGTVATPQSTACCSLLGPLIDIEAANNPYYENTDKC</sequence>
<comment type="caution">
    <text evidence="3">The sequence shown here is derived from an EMBL/GenBank/DDBJ whole genome shotgun (WGS) entry which is preliminary data.</text>
</comment>
<feature type="domain" description="Bifunctional inhibitor/plant lipid transfer protein/seed storage helical" evidence="2">
    <location>
        <begin position="54"/>
        <end position="135"/>
    </location>
</feature>